<evidence type="ECO:0000313" key="12">
    <source>
        <dbReference type="RefSeq" id="XP_018011067.1"/>
    </source>
</evidence>
<evidence type="ECO:0000313" key="13">
    <source>
        <dbReference type="RefSeq" id="XP_047739579.1"/>
    </source>
</evidence>
<organism evidence="11 12">
    <name type="scientific">Hyalella azteca</name>
    <name type="common">Amphipod</name>
    <dbReference type="NCBI Taxonomy" id="294128"/>
    <lineage>
        <taxon>Eukaryota</taxon>
        <taxon>Metazoa</taxon>
        <taxon>Ecdysozoa</taxon>
        <taxon>Arthropoda</taxon>
        <taxon>Crustacea</taxon>
        <taxon>Multicrustacea</taxon>
        <taxon>Malacostraca</taxon>
        <taxon>Eumalacostraca</taxon>
        <taxon>Peracarida</taxon>
        <taxon>Amphipoda</taxon>
        <taxon>Senticaudata</taxon>
        <taxon>Talitrida</taxon>
        <taxon>Talitroidea</taxon>
        <taxon>Hyalellidae</taxon>
        <taxon>Hyalella</taxon>
    </lineage>
</organism>
<keyword evidence="4 10" id="KW-1133">Transmembrane helix</keyword>
<comment type="catalytic activity">
    <reaction evidence="8">
        <text>a 1-O-(1Z-alkenyl)-sn-glycero-3-phosphocholine + H2O = a 2,3-saturated aldehyde + sn-glycerol 3-phosphocholine</text>
        <dbReference type="Rhea" id="RHEA:22544"/>
        <dbReference type="ChEBI" id="CHEBI:15377"/>
        <dbReference type="ChEBI" id="CHEBI:16870"/>
        <dbReference type="ChEBI" id="CHEBI:73359"/>
        <dbReference type="ChEBI" id="CHEBI:77287"/>
        <dbReference type="EC" id="3.3.2.2"/>
    </reaction>
</comment>
<feature type="region of interest" description="Disordered" evidence="9">
    <location>
        <begin position="76"/>
        <end position="102"/>
    </location>
</feature>
<dbReference type="GO" id="GO:0016020">
    <property type="term" value="C:membrane"/>
    <property type="evidence" value="ECO:0007669"/>
    <property type="project" value="UniProtKB-SubCell"/>
</dbReference>
<keyword evidence="3 10" id="KW-0812">Transmembrane</keyword>
<evidence type="ECO:0000256" key="2">
    <source>
        <dbReference type="ARBA" id="ARBA00007375"/>
    </source>
</evidence>
<comment type="catalytic activity">
    <reaction evidence="7">
        <text>a 1-O-(1Z-alkenyl)-sn-glycero-3-phosphoethanolamine + H2O = a 2,3-saturated aldehyde + sn-glycero-3-phosphoethanolamine</text>
        <dbReference type="Rhea" id="RHEA:16905"/>
        <dbReference type="ChEBI" id="CHEBI:15377"/>
        <dbReference type="ChEBI" id="CHEBI:73359"/>
        <dbReference type="ChEBI" id="CHEBI:77288"/>
        <dbReference type="ChEBI" id="CHEBI:143890"/>
        <dbReference type="EC" id="3.3.2.2"/>
    </reaction>
</comment>
<feature type="transmembrane region" description="Helical" evidence="10">
    <location>
        <begin position="160"/>
        <end position="177"/>
    </location>
</feature>
<evidence type="ECO:0000256" key="8">
    <source>
        <dbReference type="ARBA" id="ARBA00049560"/>
    </source>
</evidence>
<feature type="transmembrane region" description="Helical" evidence="10">
    <location>
        <begin position="111"/>
        <end position="129"/>
    </location>
</feature>
<evidence type="ECO:0000256" key="7">
    <source>
        <dbReference type="ARBA" id="ARBA00049458"/>
    </source>
</evidence>
<feature type="transmembrane region" description="Helical" evidence="10">
    <location>
        <begin position="7"/>
        <end position="24"/>
    </location>
</feature>
<evidence type="ECO:0000313" key="11">
    <source>
        <dbReference type="Proteomes" id="UP000694843"/>
    </source>
</evidence>
<gene>
    <name evidence="12 13" type="primary">LOC108668379</name>
</gene>
<keyword evidence="11" id="KW-1185">Reference proteome</keyword>
<protein>
    <recommendedName>
        <fullName evidence="6">lysoplasmalogenase</fullName>
        <ecNumber evidence="6">3.3.2.2</ecNumber>
    </recommendedName>
</protein>
<dbReference type="Proteomes" id="UP000694843">
    <property type="component" value="Unplaced"/>
</dbReference>
<name>A0A8B7NBU1_HYAAZ</name>
<comment type="similarity">
    <text evidence="2">Belongs to the TMEM86 family.</text>
</comment>
<dbReference type="RefSeq" id="XP_018011067.1">
    <property type="nucleotide sequence ID" value="XM_018155578.2"/>
</dbReference>
<evidence type="ECO:0000256" key="3">
    <source>
        <dbReference type="ARBA" id="ARBA00022692"/>
    </source>
</evidence>
<dbReference type="Pfam" id="PF07947">
    <property type="entry name" value="YhhN"/>
    <property type="match status" value="1"/>
</dbReference>
<evidence type="ECO:0000256" key="1">
    <source>
        <dbReference type="ARBA" id="ARBA00004141"/>
    </source>
</evidence>
<comment type="subcellular location">
    <subcellularLocation>
        <location evidence="1">Membrane</location>
        <topology evidence="1">Multi-pass membrane protein</topology>
    </subcellularLocation>
</comment>
<dbReference type="AlphaFoldDB" id="A0A8B7NBU1"/>
<dbReference type="GO" id="GO:0047408">
    <property type="term" value="F:alkenylglycerophosphocholine hydrolase activity"/>
    <property type="evidence" value="ECO:0007669"/>
    <property type="project" value="UniProtKB-EC"/>
</dbReference>
<dbReference type="KEGG" id="hazt:108668379"/>
<dbReference type="PANTHER" id="PTHR31885:SF6">
    <property type="entry name" value="GH04784P"/>
    <property type="match status" value="1"/>
</dbReference>
<dbReference type="EC" id="3.3.2.2" evidence="6"/>
<proteinExistence type="inferred from homology"/>
<feature type="transmembrane region" description="Helical" evidence="10">
    <location>
        <begin position="183"/>
        <end position="201"/>
    </location>
</feature>
<dbReference type="PANTHER" id="PTHR31885">
    <property type="entry name" value="GH04784P"/>
    <property type="match status" value="1"/>
</dbReference>
<dbReference type="InterPro" id="IPR012506">
    <property type="entry name" value="TMEM86B-like"/>
</dbReference>
<feature type="transmembrane region" description="Helical" evidence="10">
    <location>
        <begin position="135"/>
        <end position="153"/>
    </location>
</feature>
<evidence type="ECO:0000256" key="10">
    <source>
        <dbReference type="SAM" id="Phobius"/>
    </source>
</evidence>
<evidence type="ECO:0000256" key="4">
    <source>
        <dbReference type="ARBA" id="ARBA00022989"/>
    </source>
</evidence>
<dbReference type="GeneID" id="108668379"/>
<evidence type="ECO:0000256" key="6">
    <source>
        <dbReference type="ARBA" id="ARBA00035673"/>
    </source>
</evidence>
<feature type="transmembrane region" description="Helical" evidence="10">
    <location>
        <begin position="30"/>
        <end position="48"/>
    </location>
</feature>
<dbReference type="RefSeq" id="XP_047739579.1">
    <property type="nucleotide sequence ID" value="XM_047883623.1"/>
</dbReference>
<keyword evidence="5 10" id="KW-0472">Membrane</keyword>
<feature type="compositionally biased region" description="Polar residues" evidence="9">
    <location>
        <begin position="77"/>
        <end position="90"/>
    </location>
</feature>
<evidence type="ECO:0000256" key="5">
    <source>
        <dbReference type="ARBA" id="ARBA00023136"/>
    </source>
</evidence>
<sequence>MTKMEEYQAVAVLSSCIAVPYLALQRDPSALAVLVKILPCLFFFLHLCKKHSLEKRGKIESSFQEALLELLGLGSNAPGSQKQQRSTPSKQGGGHAKKAAKELRRDSLRTGVARGLVFSLIGDAFLVWIDEEAMFLIGMLAFGVAQLWYIKGLGFVNVNYLRGVGLYVSLLAVTAFLLRDSPLTFRIAVPFYALLLITSLWRAIDRCGEDDGRSAQQRRSSALGAAVFVASDTCIAVTKFAVAVNPAIASAAIHTTYYLAQALITLGAA</sequence>
<dbReference type="OrthoDB" id="2133758at2759"/>
<evidence type="ECO:0000256" key="9">
    <source>
        <dbReference type="SAM" id="MobiDB-lite"/>
    </source>
</evidence>
<reference evidence="12 13" key="1">
    <citation type="submission" date="2025-04" db="UniProtKB">
        <authorList>
            <consortium name="RefSeq"/>
        </authorList>
    </citation>
    <scope>IDENTIFICATION</scope>
    <source>
        <tissue evidence="12 13">Whole organism</tissue>
    </source>
</reference>
<accession>A0A8B7NBU1</accession>